<organism evidence="2 3">
    <name type="scientific">Streptacidiphilus pinicola</name>
    <dbReference type="NCBI Taxonomy" id="2219663"/>
    <lineage>
        <taxon>Bacteria</taxon>
        <taxon>Bacillati</taxon>
        <taxon>Actinomycetota</taxon>
        <taxon>Actinomycetes</taxon>
        <taxon>Kitasatosporales</taxon>
        <taxon>Streptomycetaceae</taxon>
        <taxon>Streptacidiphilus</taxon>
    </lineage>
</organism>
<reference evidence="2 3" key="1">
    <citation type="submission" date="2018-06" db="EMBL/GenBank/DDBJ databases">
        <title>Streptacidiphilus pinicola sp. nov., isolated from pine grove soil.</title>
        <authorList>
            <person name="Roh S.G."/>
            <person name="Park S."/>
            <person name="Kim M.-K."/>
            <person name="Yun B.-R."/>
            <person name="Park J."/>
            <person name="Kim M.J."/>
            <person name="Kim Y.S."/>
            <person name="Kim S.B."/>
        </authorList>
    </citation>
    <scope>NUCLEOTIDE SEQUENCE [LARGE SCALE GENOMIC DNA]</scope>
    <source>
        <strain evidence="2 3">MMS16-CNU450</strain>
    </source>
</reference>
<dbReference type="Proteomes" id="UP000248889">
    <property type="component" value="Unassembled WGS sequence"/>
</dbReference>
<name>A0A2X0IIF8_9ACTN</name>
<dbReference type="OrthoDB" id="189743at2"/>
<keyword evidence="2" id="KW-0489">Methyltransferase</keyword>
<dbReference type="GO" id="GO:0008757">
    <property type="term" value="F:S-adenosylmethionine-dependent methyltransferase activity"/>
    <property type="evidence" value="ECO:0007669"/>
    <property type="project" value="InterPro"/>
</dbReference>
<evidence type="ECO:0000313" key="2">
    <source>
        <dbReference type="EMBL" id="RAG84377.1"/>
    </source>
</evidence>
<feature type="domain" description="Methyltransferase type 11" evidence="1">
    <location>
        <begin position="64"/>
        <end position="155"/>
    </location>
</feature>
<evidence type="ECO:0000313" key="3">
    <source>
        <dbReference type="Proteomes" id="UP000248889"/>
    </source>
</evidence>
<dbReference type="CDD" id="cd02440">
    <property type="entry name" value="AdoMet_MTases"/>
    <property type="match status" value="1"/>
</dbReference>
<dbReference type="PANTHER" id="PTHR43861">
    <property type="entry name" value="TRANS-ACONITATE 2-METHYLTRANSFERASE-RELATED"/>
    <property type="match status" value="1"/>
</dbReference>
<accession>A0A2X0IIF8</accession>
<protein>
    <submittedName>
        <fullName evidence="2">SAM-dependent methyltransferase</fullName>
    </submittedName>
</protein>
<dbReference type="GO" id="GO:0032259">
    <property type="term" value="P:methylation"/>
    <property type="evidence" value="ECO:0007669"/>
    <property type="project" value="UniProtKB-KW"/>
</dbReference>
<evidence type="ECO:0000259" key="1">
    <source>
        <dbReference type="Pfam" id="PF08241"/>
    </source>
</evidence>
<comment type="caution">
    <text evidence="2">The sequence shown here is derived from an EMBL/GenBank/DDBJ whole genome shotgun (WGS) entry which is preliminary data.</text>
</comment>
<gene>
    <name evidence="2" type="ORF">DN069_17085</name>
</gene>
<dbReference type="RefSeq" id="WP_111501876.1">
    <property type="nucleotide sequence ID" value="NZ_QKYN01000066.1"/>
</dbReference>
<dbReference type="Pfam" id="PF08241">
    <property type="entry name" value="Methyltransf_11"/>
    <property type="match status" value="1"/>
</dbReference>
<dbReference type="AlphaFoldDB" id="A0A2X0IIF8"/>
<sequence>MDAPSHSETFSAHFDSRGYPVVDVRTGYAGWVDGYEDTVEDLMDVDVLASLTVPRWPELPHAADLGCGTGRTGAWLRAQGVGAVDGVDLTPEMLDRARARGAHRTLAEADLAHTRLPGGSYPLVITSLVDEHLPDLRPLYREAFRLAEPDGLFVLVGLHPQFIMTAGMPTHFTAADGTETAISTHLHYVSDHVAAGLAAGWTLAELREEPVGDAWVARKPKWERFRGIPVSAAYVWRKATR</sequence>
<dbReference type="EMBL" id="QKYN01000066">
    <property type="protein sequence ID" value="RAG84377.1"/>
    <property type="molecule type" value="Genomic_DNA"/>
</dbReference>
<dbReference type="InterPro" id="IPR013216">
    <property type="entry name" value="Methyltransf_11"/>
</dbReference>
<dbReference type="GO" id="GO:0017000">
    <property type="term" value="P:antibiotic biosynthetic process"/>
    <property type="evidence" value="ECO:0007669"/>
    <property type="project" value="UniProtKB-ARBA"/>
</dbReference>
<proteinExistence type="predicted"/>
<keyword evidence="3" id="KW-1185">Reference proteome</keyword>
<dbReference type="Gene3D" id="3.40.50.150">
    <property type="entry name" value="Vaccinia Virus protein VP39"/>
    <property type="match status" value="1"/>
</dbReference>
<keyword evidence="2" id="KW-0808">Transferase</keyword>
<dbReference type="SUPFAM" id="SSF53335">
    <property type="entry name" value="S-adenosyl-L-methionine-dependent methyltransferases"/>
    <property type="match status" value="1"/>
</dbReference>
<dbReference type="InterPro" id="IPR029063">
    <property type="entry name" value="SAM-dependent_MTases_sf"/>
</dbReference>